<accession>A0ACD3AUG0</accession>
<evidence type="ECO:0000313" key="1">
    <source>
        <dbReference type="EMBL" id="TFK69375.1"/>
    </source>
</evidence>
<name>A0ACD3AUG0_9AGAR</name>
<sequence>MDIIPPELVEKILHHTSSGLNPSELSSTLRCFCLISHTCKQIAQHLLFSKFIRYGCSYNQIKLHQTLLSYPHLRDLVECIWVDIGISSSSSTQVTSNTTDLNLDSESTLDLYRQLTRSPRFHHIVIKGSFEAKPRAQEILSSLVSSANVTVLSCYRLSRYHIDLFYHCISVRELHLYYSSFSGLERLREGILEGVGGMVCRLDDNGTRQNLSSNCRRPRLSHLCIEPWKGDEDILMWFLHPNCAFDLSELKTLDVYDESGACQKLQELITHTSSSLEKVGLQPPVYFFGMLVDVDDVTFPSLPRLRCLKICIDGQGNLWHRAIIKLLSSVSHPEHLEELQLSYTLAPSGSEPRLPGDQMLGWKTLDLCLTAFAPSSAADPTLHWKFLNLKKVIIGLVARKWAGRGEIRSRKLAEVLPEILPRLSALNLVEVSFSNYSGFIHNSDCWHIESSN</sequence>
<dbReference type="EMBL" id="ML208332">
    <property type="protein sequence ID" value="TFK69375.1"/>
    <property type="molecule type" value="Genomic_DNA"/>
</dbReference>
<organism evidence="1 2">
    <name type="scientific">Pluteus cervinus</name>
    <dbReference type="NCBI Taxonomy" id="181527"/>
    <lineage>
        <taxon>Eukaryota</taxon>
        <taxon>Fungi</taxon>
        <taxon>Dikarya</taxon>
        <taxon>Basidiomycota</taxon>
        <taxon>Agaricomycotina</taxon>
        <taxon>Agaricomycetes</taxon>
        <taxon>Agaricomycetidae</taxon>
        <taxon>Agaricales</taxon>
        <taxon>Pluteineae</taxon>
        <taxon>Pluteaceae</taxon>
        <taxon>Pluteus</taxon>
    </lineage>
</organism>
<dbReference type="Proteomes" id="UP000308600">
    <property type="component" value="Unassembled WGS sequence"/>
</dbReference>
<gene>
    <name evidence="1" type="ORF">BDN72DRAFT_840471</name>
</gene>
<reference evidence="1 2" key="1">
    <citation type="journal article" date="2019" name="Nat. Ecol. Evol.">
        <title>Megaphylogeny resolves global patterns of mushroom evolution.</title>
        <authorList>
            <person name="Varga T."/>
            <person name="Krizsan K."/>
            <person name="Foldi C."/>
            <person name="Dima B."/>
            <person name="Sanchez-Garcia M."/>
            <person name="Sanchez-Ramirez S."/>
            <person name="Szollosi G.J."/>
            <person name="Szarkandi J.G."/>
            <person name="Papp V."/>
            <person name="Albert L."/>
            <person name="Andreopoulos W."/>
            <person name="Angelini C."/>
            <person name="Antonin V."/>
            <person name="Barry K.W."/>
            <person name="Bougher N.L."/>
            <person name="Buchanan P."/>
            <person name="Buyck B."/>
            <person name="Bense V."/>
            <person name="Catcheside P."/>
            <person name="Chovatia M."/>
            <person name="Cooper J."/>
            <person name="Damon W."/>
            <person name="Desjardin D."/>
            <person name="Finy P."/>
            <person name="Geml J."/>
            <person name="Haridas S."/>
            <person name="Hughes K."/>
            <person name="Justo A."/>
            <person name="Karasinski D."/>
            <person name="Kautmanova I."/>
            <person name="Kiss B."/>
            <person name="Kocsube S."/>
            <person name="Kotiranta H."/>
            <person name="LaButti K.M."/>
            <person name="Lechner B.E."/>
            <person name="Liimatainen K."/>
            <person name="Lipzen A."/>
            <person name="Lukacs Z."/>
            <person name="Mihaltcheva S."/>
            <person name="Morgado L.N."/>
            <person name="Niskanen T."/>
            <person name="Noordeloos M.E."/>
            <person name="Ohm R.A."/>
            <person name="Ortiz-Santana B."/>
            <person name="Ovrebo C."/>
            <person name="Racz N."/>
            <person name="Riley R."/>
            <person name="Savchenko A."/>
            <person name="Shiryaev A."/>
            <person name="Soop K."/>
            <person name="Spirin V."/>
            <person name="Szebenyi C."/>
            <person name="Tomsovsky M."/>
            <person name="Tulloss R.E."/>
            <person name="Uehling J."/>
            <person name="Grigoriev I.V."/>
            <person name="Vagvolgyi C."/>
            <person name="Papp T."/>
            <person name="Martin F.M."/>
            <person name="Miettinen O."/>
            <person name="Hibbett D.S."/>
            <person name="Nagy L.G."/>
        </authorList>
    </citation>
    <scope>NUCLEOTIDE SEQUENCE [LARGE SCALE GENOMIC DNA]</scope>
    <source>
        <strain evidence="1 2">NL-1719</strain>
    </source>
</reference>
<evidence type="ECO:0000313" key="2">
    <source>
        <dbReference type="Proteomes" id="UP000308600"/>
    </source>
</evidence>
<protein>
    <submittedName>
        <fullName evidence="1">Uncharacterized protein</fullName>
    </submittedName>
</protein>
<keyword evidence="2" id="KW-1185">Reference proteome</keyword>
<proteinExistence type="predicted"/>